<sequence>MSGQKISSFDVDTYFDGISLNVESATLTIDDKTAPQMSRGRPDGFTQGDVSASGELEVDSDTLKIIMAVALAHGSFQAMPAFDVLMYAKTPDTSLRVEAYGCKFRVSDLINLSNSSADKLKHKLPFDVTSPDFVRINGVAYAEARGDLFSISVTAVL</sequence>
<name>A0ABV7HRD0_9GAMM</name>
<gene>
    <name evidence="2" type="ORF">ACFOEB_08625</name>
</gene>
<organism evidence="2 3">
    <name type="scientific">Gilvimarinus japonicus</name>
    <dbReference type="NCBI Taxonomy" id="1796469"/>
    <lineage>
        <taxon>Bacteria</taxon>
        <taxon>Pseudomonadati</taxon>
        <taxon>Pseudomonadota</taxon>
        <taxon>Gammaproteobacteria</taxon>
        <taxon>Cellvibrionales</taxon>
        <taxon>Cellvibrionaceae</taxon>
        <taxon>Gilvimarinus</taxon>
    </lineage>
</organism>
<dbReference type="Pfam" id="PF10772">
    <property type="entry name" value="Phage_HP1_Orf24"/>
    <property type="match status" value="1"/>
</dbReference>
<evidence type="ECO:0000313" key="2">
    <source>
        <dbReference type="EMBL" id="MFC3155263.1"/>
    </source>
</evidence>
<dbReference type="Proteomes" id="UP001595548">
    <property type="component" value="Unassembled WGS sequence"/>
</dbReference>
<dbReference type="EMBL" id="JBHRTL010000006">
    <property type="protein sequence ID" value="MFC3155263.1"/>
    <property type="molecule type" value="Genomic_DNA"/>
</dbReference>
<comment type="caution">
    <text evidence="2">The sequence shown here is derived from an EMBL/GenBank/DDBJ whole genome shotgun (WGS) entry which is preliminary data.</text>
</comment>
<accession>A0ABV7HRD0</accession>
<dbReference type="InterPro" id="IPR019708">
    <property type="entry name" value="Phage_HP1_Orf24"/>
</dbReference>
<protein>
    <submittedName>
        <fullName evidence="2">Phage protein</fullName>
    </submittedName>
</protein>
<feature type="region of interest" description="Disordered" evidence="1">
    <location>
        <begin position="31"/>
        <end position="51"/>
    </location>
</feature>
<evidence type="ECO:0000313" key="3">
    <source>
        <dbReference type="Proteomes" id="UP001595548"/>
    </source>
</evidence>
<reference evidence="3" key="1">
    <citation type="journal article" date="2019" name="Int. J. Syst. Evol. Microbiol.">
        <title>The Global Catalogue of Microorganisms (GCM) 10K type strain sequencing project: providing services to taxonomists for standard genome sequencing and annotation.</title>
        <authorList>
            <consortium name="The Broad Institute Genomics Platform"/>
            <consortium name="The Broad Institute Genome Sequencing Center for Infectious Disease"/>
            <person name="Wu L."/>
            <person name="Ma J."/>
        </authorList>
    </citation>
    <scope>NUCLEOTIDE SEQUENCE [LARGE SCALE GENOMIC DNA]</scope>
    <source>
        <strain evidence="3">KCTC 52141</strain>
    </source>
</reference>
<proteinExistence type="predicted"/>
<evidence type="ECO:0000256" key="1">
    <source>
        <dbReference type="SAM" id="MobiDB-lite"/>
    </source>
</evidence>
<dbReference type="RefSeq" id="WP_382415876.1">
    <property type="nucleotide sequence ID" value="NZ_AP031500.1"/>
</dbReference>
<keyword evidence="3" id="KW-1185">Reference proteome</keyword>